<reference evidence="4 5" key="1">
    <citation type="journal article" date="2018" name="Elife">
        <title>Firefly genomes illuminate parallel origins of bioluminescence in beetles.</title>
        <authorList>
            <person name="Fallon T.R."/>
            <person name="Lower S.E."/>
            <person name="Chang C.H."/>
            <person name="Bessho-Uehara M."/>
            <person name="Martin G.J."/>
            <person name="Bewick A.J."/>
            <person name="Behringer M."/>
            <person name="Debat H.J."/>
            <person name="Wong I."/>
            <person name="Day J.C."/>
            <person name="Suvorov A."/>
            <person name="Silva C.J."/>
            <person name="Stanger-Hall K.F."/>
            <person name="Hall D.W."/>
            <person name="Schmitz R.J."/>
            <person name="Nelson D.R."/>
            <person name="Lewis S.M."/>
            <person name="Shigenobu S."/>
            <person name="Bybee S.M."/>
            <person name="Larracuente A.M."/>
            <person name="Oba Y."/>
            <person name="Weng J.K."/>
        </authorList>
    </citation>
    <scope>NUCLEOTIDE SEQUENCE [LARGE SCALE GENOMIC DNA]</scope>
    <source>
        <strain evidence="4">1611_PpyrPB1</strain>
        <tissue evidence="4">Whole body</tissue>
    </source>
</reference>
<dbReference type="SUPFAM" id="SSF50494">
    <property type="entry name" value="Trypsin-like serine proteases"/>
    <property type="match status" value="1"/>
</dbReference>
<dbReference type="AlphaFoldDB" id="A0A5N4AZ47"/>
<protein>
    <recommendedName>
        <fullName evidence="3">Peptidase S1 domain-containing protein</fullName>
    </recommendedName>
</protein>
<dbReference type="Proteomes" id="UP000327044">
    <property type="component" value="Unassembled WGS sequence"/>
</dbReference>
<dbReference type="InterPro" id="IPR009003">
    <property type="entry name" value="Peptidase_S1_PA"/>
</dbReference>
<dbReference type="PANTHER" id="PTHR24256">
    <property type="entry name" value="TRYPTASE-RELATED"/>
    <property type="match status" value="1"/>
</dbReference>
<dbReference type="InterPro" id="IPR001314">
    <property type="entry name" value="Peptidase_S1A"/>
</dbReference>
<dbReference type="InParanoid" id="A0A5N4AZ47"/>
<proteinExistence type="inferred from homology"/>
<evidence type="ECO:0000313" key="4">
    <source>
        <dbReference type="EMBL" id="KAB0802619.1"/>
    </source>
</evidence>
<dbReference type="PROSITE" id="PS00672">
    <property type="entry name" value="V8_HIS"/>
    <property type="match status" value="1"/>
</dbReference>
<dbReference type="CDD" id="cd00190">
    <property type="entry name" value="Tryp_SPc"/>
    <property type="match status" value="1"/>
</dbReference>
<comment type="caution">
    <text evidence="4">The sequence shown here is derived from an EMBL/GenBank/DDBJ whole genome shotgun (WGS) entry which is preliminary data.</text>
</comment>
<dbReference type="InterPro" id="IPR028301">
    <property type="entry name" value="V8_his_AS"/>
</dbReference>
<keyword evidence="5" id="KW-1185">Reference proteome</keyword>
<sequence>MKCTTVNSCPHLAHIGTGSPFSSECRIIPFSYGRFDVFKVHRSHPVWLLPGLPCQLPHYPVCPHDWEPIVRVSMLVPLVVSAVLVVQVGSQLPPGYVCVPAGTCPPTGNIGIDIRIVTPGGTNPCPPGQVPCLLTIPTPSPTPTASTCGKRSVTNVSPNDGFATQGAWPWQAYLVNQTGYAGSGVLINANTVLTAAHKVVGNRATPAMIGVYMGVYTPSQLGTRLSVSTVTIHPDFNINTFFNDIALLTLTTSIAPLPQQLINTACLPTSGQSFIGSSCTVTGWGQTTFVINDAPLLQQKQVNVTVVSYNACYTSMSVASLLGTNVNTYLDPFGEICAGGEAQRDACTQDGGSPLVCYVNNAYVVAGLVIWGKGCGQAGVYGVYVNVPYYLVWIQNSIANLAG</sequence>
<organism evidence="4 5">
    <name type="scientific">Photinus pyralis</name>
    <name type="common">Common eastern firefly</name>
    <name type="synonym">Lampyris pyralis</name>
    <dbReference type="NCBI Taxonomy" id="7054"/>
    <lineage>
        <taxon>Eukaryota</taxon>
        <taxon>Metazoa</taxon>
        <taxon>Ecdysozoa</taxon>
        <taxon>Arthropoda</taxon>
        <taxon>Hexapoda</taxon>
        <taxon>Insecta</taxon>
        <taxon>Pterygota</taxon>
        <taxon>Neoptera</taxon>
        <taxon>Endopterygota</taxon>
        <taxon>Coleoptera</taxon>
        <taxon>Polyphaga</taxon>
        <taxon>Elateriformia</taxon>
        <taxon>Elateroidea</taxon>
        <taxon>Lampyridae</taxon>
        <taxon>Lampyrinae</taxon>
        <taxon>Photinus</taxon>
    </lineage>
</organism>
<gene>
    <name evidence="4" type="ORF">PPYR_04805</name>
</gene>
<dbReference type="Pfam" id="PF00089">
    <property type="entry name" value="Trypsin"/>
    <property type="match status" value="1"/>
</dbReference>
<dbReference type="PROSITE" id="PS50240">
    <property type="entry name" value="TRYPSIN_DOM"/>
    <property type="match status" value="1"/>
</dbReference>
<keyword evidence="1" id="KW-1015">Disulfide bond</keyword>
<name>A0A5N4AZ47_PHOPY</name>
<evidence type="ECO:0000256" key="1">
    <source>
        <dbReference type="ARBA" id="ARBA00023157"/>
    </source>
</evidence>
<dbReference type="GO" id="GO:0006508">
    <property type="term" value="P:proteolysis"/>
    <property type="evidence" value="ECO:0007669"/>
    <property type="project" value="InterPro"/>
</dbReference>
<feature type="domain" description="Peptidase S1" evidence="3">
    <location>
        <begin position="153"/>
        <end position="399"/>
    </location>
</feature>
<dbReference type="Gene3D" id="2.40.10.10">
    <property type="entry name" value="Trypsin-like serine proteases"/>
    <property type="match status" value="2"/>
</dbReference>
<dbReference type="PRINTS" id="PR00722">
    <property type="entry name" value="CHYMOTRYPSIN"/>
</dbReference>
<dbReference type="EMBL" id="VVIM01000002">
    <property type="protein sequence ID" value="KAB0802619.1"/>
    <property type="molecule type" value="Genomic_DNA"/>
</dbReference>
<accession>A0A5N4AZ47</accession>
<dbReference type="InterPro" id="IPR051487">
    <property type="entry name" value="Ser/Thr_Proteases_Immune/Dev"/>
</dbReference>
<evidence type="ECO:0000259" key="3">
    <source>
        <dbReference type="PROSITE" id="PS50240"/>
    </source>
</evidence>
<dbReference type="GO" id="GO:0004252">
    <property type="term" value="F:serine-type endopeptidase activity"/>
    <property type="evidence" value="ECO:0007669"/>
    <property type="project" value="InterPro"/>
</dbReference>
<dbReference type="InterPro" id="IPR043504">
    <property type="entry name" value="Peptidase_S1_PA_chymotrypsin"/>
</dbReference>
<evidence type="ECO:0000313" key="5">
    <source>
        <dbReference type="Proteomes" id="UP000327044"/>
    </source>
</evidence>
<comment type="similarity">
    <text evidence="2">Belongs to the peptidase S1 family. CLIP subfamily.</text>
</comment>
<dbReference type="InterPro" id="IPR001254">
    <property type="entry name" value="Trypsin_dom"/>
</dbReference>
<evidence type="ECO:0000256" key="2">
    <source>
        <dbReference type="ARBA" id="ARBA00024195"/>
    </source>
</evidence>
<dbReference type="SMART" id="SM00020">
    <property type="entry name" value="Tryp_SPc"/>
    <property type="match status" value="1"/>
</dbReference>